<dbReference type="AlphaFoldDB" id="A0A2S8FUL2"/>
<accession>A0A2S8FUL2</accession>
<evidence type="ECO:0000313" key="1">
    <source>
        <dbReference type="EMBL" id="PQO35867.1"/>
    </source>
</evidence>
<reference evidence="1 2" key="1">
    <citation type="submission" date="2018-02" db="EMBL/GenBank/DDBJ databases">
        <title>Comparative genomes isolates from brazilian mangrove.</title>
        <authorList>
            <person name="Araujo J.E."/>
            <person name="Taketani R.G."/>
            <person name="Silva M.C.P."/>
            <person name="Loureco M.V."/>
            <person name="Andreote F.D."/>
        </authorList>
    </citation>
    <scope>NUCLEOTIDE SEQUENCE [LARGE SCALE GENOMIC DNA]</scope>
    <source>
        <strain evidence="1 2">Hex-1 MGV</strain>
    </source>
</reference>
<protein>
    <submittedName>
        <fullName evidence="1">Uncharacterized protein</fullName>
    </submittedName>
</protein>
<name>A0A2S8FUL2_9BACT</name>
<sequence>MAVEIYEVFQSQGGKDAMTGKGSSRKLLFHVLGSDDDATIIAAAAGLAPATVTGYTGALNLDGFSKSQVAPGFWAVEASYIDPQRQQEKERPDTGSLVASWDTTGGTQHITASLETLASTAYSASYDAPDFKKAIEVTTSGVNGTDVTVPILQLEYEYTFPNASVTDAYIRKLRDLTGTTNDAIWRGWAIGDLLFLGSNGRQSSKGDITARFIFAAGKKITLSAADINMVDDLKKGAHDHLWFYFKTFQDTSAEEIVARPAAAYVERLYEKSTFTELGIGS</sequence>
<gene>
    <name evidence="1" type="ORF">C5Y83_07985</name>
</gene>
<organism evidence="1 2">
    <name type="scientific">Blastopirellula marina</name>
    <dbReference type="NCBI Taxonomy" id="124"/>
    <lineage>
        <taxon>Bacteria</taxon>
        <taxon>Pseudomonadati</taxon>
        <taxon>Planctomycetota</taxon>
        <taxon>Planctomycetia</taxon>
        <taxon>Pirellulales</taxon>
        <taxon>Pirellulaceae</taxon>
        <taxon>Blastopirellula</taxon>
    </lineage>
</organism>
<evidence type="ECO:0000313" key="2">
    <source>
        <dbReference type="Proteomes" id="UP000238322"/>
    </source>
</evidence>
<dbReference type="Proteomes" id="UP000238322">
    <property type="component" value="Unassembled WGS sequence"/>
</dbReference>
<dbReference type="EMBL" id="PUHY01000006">
    <property type="protein sequence ID" value="PQO35867.1"/>
    <property type="molecule type" value="Genomic_DNA"/>
</dbReference>
<dbReference type="OrthoDB" id="289689at2"/>
<proteinExistence type="predicted"/>
<comment type="caution">
    <text evidence="1">The sequence shown here is derived from an EMBL/GenBank/DDBJ whole genome shotgun (WGS) entry which is preliminary data.</text>
</comment>
<dbReference type="RefSeq" id="WP_105329156.1">
    <property type="nucleotide sequence ID" value="NZ_PUHY01000006.1"/>
</dbReference>